<comment type="caution">
    <text evidence="3">The sequence shown here is derived from an EMBL/GenBank/DDBJ whole genome shotgun (WGS) entry which is preliminary data.</text>
</comment>
<accession>A0ABW5NIH0</accession>
<dbReference type="PROSITE" id="PS51257">
    <property type="entry name" value="PROKAR_LIPOPROTEIN"/>
    <property type="match status" value="1"/>
</dbReference>
<dbReference type="RefSeq" id="WP_380868223.1">
    <property type="nucleotide sequence ID" value="NZ_JBHUMA010000004.1"/>
</dbReference>
<proteinExistence type="predicted"/>
<protein>
    <submittedName>
        <fullName evidence="3">Uncharacterized protein</fullName>
    </submittedName>
</protein>
<reference evidence="4" key="1">
    <citation type="journal article" date="2019" name="Int. J. Syst. Evol. Microbiol.">
        <title>The Global Catalogue of Microorganisms (GCM) 10K type strain sequencing project: providing services to taxonomists for standard genome sequencing and annotation.</title>
        <authorList>
            <consortium name="The Broad Institute Genomics Platform"/>
            <consortium name="The Broad Institute Genome Sequencing Center for Infectious Disease"/>
            <person name="Wu L."/>
            <person name="Ma J."/>
        </authorList>
    </citation>
    <scope>NUCLEOTIDE SEQUENCE [LARGE SCALE GENOMIC DNA]</scope>
    <source>
        <strain evidence="4">KCTC 42248</strain>
    </source>
</reference>
<evidence type="ECO:0000256" key="1">
    <source>
        <dbReference type="SAM" id="MobiDB-lite"/>
    </source>
</evidence>
<dbReference type="SUPFAM" id="SSF49344">
    <property type="entry name" value="CBD9-like"/>
    <property type="match status" value="1"/>
</dbReference>
<keyword evidence="2" id="KW-0732">Signal</keyword>
<sequence>MKRFVASAILILLAGCVVAQKKMSAPSFIQNIHIEADGQLSDWPTSALQEIDPTNPIWSYAIGHDHENLYVVVSISNPELQLEAAVHGISVMINADGKKKDGMQLLFPVPDAETIRALTEERELSSTYVRDELLKRTRGFGVKAFPRIVNGLLSLNNNYGIRAIVKMNEQDQLIYESVIPLKHLETKNNPVAIQVGIQNRWTHMQKVMARQSSAQNPYANRRMPTSRVPKSPYSGKTEIWVVDQLPIR</sequence>
<gene>
    <name evidence="3" type="ORF">ACFSQ3_05380</name>
</gene>
<feature type="region of interest" description="Disordered" evidence="1">
    <location>
        <begin position="211"/>
        <end position="231"/>
    </location>
</feature>
<evidence type="ECO:0000256" key="2">
    <source>
        <dbReference type="SAM" id="SignalP"/>
    </source>
</evidence>
<evidence type="ECO:0000313" key="3">
    <source>
        <dbReference type="EMBL" id="MFD2598378.1"/>
    </source>
</evidence>
<feature type="chain" id="PRO_5046755149" evidence="2">
    <location>
        <begin position="20"/>
        <end position="248"/>
    </location>
</feature>
<evidence type="ECO:0000313" key="4">
    <source>
        <dbReference type="Proteomes" id="UP001597393"/>
    </source>
</evidence>
<dbReference type="EMBL" id="JBHUMA010000004">
    <property type="protein sequence ID" value="MFD2598378.1"/>
    <property type="molecule type" value="Genomic_DNA"/>
</dbReference>
<organism evidence="3 4">
    <name type="scientific">Sphingobacterium corticis</name>
    <dbReference type="NCBI Taxonomy" id="1812823"/>
    <lineage>
        <taxon>Bacteria</taxon>
        <taxon>Pseudomonadati</taxon>
        <taxon>Bacteroidota</taxon>
        <taxon>Sphingobacteriia</taxon>
        <taxon>Sphingobacteriales</taxon>
        <taxon>Sphingobacteriaceae</taxon>
        <taxon>Sphingobacterium</taxon>
    </lineage>
</organism>
<dbReference type="Proteomes" id="UP001597393">
    <property type="component" value="Unassembled WGS sequence"/>
</dbReference>
<feature type="signal peptide" evidence="2">
    <location>
        <begin position="1"/>
        <end position="19"/>
    </location>
</feature>
<name>A0ABW5NIH0_9SPHI</name>
<keyword evidence="4" id="KW-1185">Reference proteome</keyword>